<dbReference type="PROSITE" id="PS51384">
    <property type="entry name" value="FAD_FR"/>
    <property type="match status" value="1"/>
</dbReference>
<gene>
    <name evidence="12" type="ORF">ADL28_32595</name>
</gene>
<dbReference type="Pfam" id="PF22290">
    <property type="entry name" value="DmmA-like_N"/>
    <property type="match status" value="1"/>
</dbReference>
<keyword evidence="6" id="KW-0479">Metal-binding</keyword>
<dbReference type="AlphaFoldDB" id="A0A0X3VRU4"/>
<keyword evidence="5" id="KW-0001">2Fe-2S</keyword>
<evidence type="ECO:0000256" key="9">
    <source>
        <dbReference type="ARBA" id="ARBA00023014"/>
    </source>
</evidence>
<dbReference type="PANTHER" id="PTHR47354:SF1">
    <property type="entry name" value="CARNITINE MONOOXYGENASE REDUCTASE SUBUNIT"/>
    <property type="match status" value="1"/>
</dbReference>
<dbReference type="GO" id="GO:0016491">
    <property type="term" value="F:oxidoreductase activity"/>
    <property type="evidence" value="ECO:0007669"/>
    <property type="project" value="UniProtKB-KW"/>
</dbReference>
<evidence type="ECO:0000259" key="11">
    <source>
        <dbReference type="PROSITE" id="PS51384"/>
    </source>
</evidence>
<keyword evidence="4" id="KW-0288">FMN</keyword>
<dbReference type="InterPro" id="IPR050415">
    <property type="entry name" value="MRET"/>
</dbReference>
<dbReference type="OrthoDB" id="502624at2"/>
<dbReference type="InterPro" id="IPR006058">
    <property type="entry name" value="2Fe2S_fd_BS"/>
</dbReference>
<name>A0A0X3VRU4_STRVO</name>
<dbReference type="InterPro" id="IPR012675">
    <property type="entry name" value="Beta-grasp_dom_sf"/>
</dbReference>
<dbReference type="PROSITE" id="PS51085">
    <property type="entry name" value="2FE2S_FER_2"/>
    <property type="match status" value="1"/>
</dbReference>
<evidence type="ECO:0000256" key="7">
    <source>
        <dbReference type="ARBA" id="ARBA00023002"/>
    </source>
</evidence>
<dbReference type="SUPFAM" id="SSF52343">
    <property type="entry name" value="Ferredoxin reductase-like, C-terminal NADP-linked domain"/>
    <property type="match status" value="1"/>
</dbReference>
<dbReference type="EMBL" id="LLZJ01000386">
    <property type="protein sequence ID" value="KUL47473.1"/>
    <property type="molecule type" value="Genomic_DNA"/>
</dbReference>
<dbReference type="PRINTS" id="PR00409">
    <property type="entry name" value="PHDIOXRDTASE"/>
</dbReference>
<sequence length="305" mass="32950">MYLLVTHKQSIAENVVALTLSDPDGCPLPAWTPGAHVDIALEPGLSRPYSLTGGVNSGVWRVAVLRVPTGRGSRYLHDTVAPGSVLRIDGPRNDFPLIPARRYVFIAGGIGITPILPMVSEVERSGAEWQLYYGGRRRASMAFLDELARYGDRVHVYPEDEQGLLPLSTALRGAASGTRVYCCGPELLLDAVRQHVDERPGSTVHFERFRPTGDALGECFEVRLARSGRTLTVPPGKSILEVVEEAGVEVLSSCRTGTCGTCETAVLGGIPDHRDDVLSADERESGDVMMICTSRSLTPQLALDL</sequence>
<dbReference type="InterPro" id="IPR017927">
    <property type="entry name" value="FAD-bd_FR_type"/>
</dbReference>
<keyword evidence="8" id="KW-0408">Iron</keyword>
<dbReference type="Pfam" id="PF00111">
    <property type="entry name" value="Fer2"/>
    <property type="match status" value="1"/>
</dbReference>
<dbReference type="Gene3D" id="3.40.50.80">
    <property type="entry name" value="Nucleotide-binding domain of ferredoxin-NADP reductase (FNR) module"/>
    <property type="match status" value="1"/>
</dbReference>
<organism evidence="12 13">
    <name type="scientific">Streptomyces violaceusniger</name>
    <dbReference type="NCBI Taxonomy" id="68280"/>
    <lineage>
        <taxon>Bacteria</taxon>
        <taxon>Bacillati</taxon>
        <taxon>Actinomycetota</taxon>
        <taxon>Actinomycetes</taxon>
        <taxon>Kitasatosporales</taxon>
        <taxon>Streptomycetaceae</taxon>
        <taxon>Streptomyces</taxon>
        <taxon>Streptomyces violaceusniger group</taxon>
    </lineage>
</organism>
<dbReference type="InterPro" id="IPR017938">
    <property type="entry name" value="Riboflavin_synthase-like_b-brl"/>
</dbReference>
<dbReference type="SUPFAM" id="SSF54292">
    <property type="entry name" value="2Fe-2S ferredoxin-like"/>
    <property type="match status" value="1"/>
</dbReference>
<evidence type="ECO:0000259" key="10">
    <source>
        <dbReference type="PROSITE" id="PS51085"/>
    </source>
</evidence>
<dbReference type="Gene3D" id="2.40.30.10">
    <property type="entry name" value="Translation factors"/>
    <property type="match status" value="1"/>
</dbReference>
<dbReference type="InterPro" id="IPR036010">
    <property type="entry name" value="2Fe-2S_ferredoxin-like_sf"/>
</dbReference>
<dbReference type="CDD" id="cd00207">
    <property type="entry name" value="fer2"/>
    <property type="match status" value="1"/>
</dbReference>
<dbReference type="SUPFAM" id="SSF63380">
    <property type="entry name" value="Riboflavin synthase domain-like"/>
    <property type="match status" value="1"/>
</dbReference>
<protein>
    <submittedName>
        <fullName evidence="12">Ferredoxin</fullName>
    </submittedName>
</protein>
<evidence type="ECO:0000256" key="1">
    <source>
        <dbReference type="ARBA" id="ARBA00001917"/>
    </source>
</evidence>
<evidence type="ECO:0000256" key="6">
    <source>
        <dbReference type="ARBA" id="ARBA00022723"/>
    </source>
</evidence>
<dbReference type="Proteomes" id="UP000053413">
    <property type="component" value="Unassembled WGS sequence"/>
</dbReference>
<evidence type="ECO:0000256" key="4">
    <source>
        <dbReference type="ARBA" id="ARBA00022643"/>
    </source>
</evidence>
<evidence type="ECO:0000256" key="5">
    <source>
        <dbReference type="ARBA" id="ARBA00022714"/>
    </source>
</evidence>
<dbReference type="InterPro" id="IPR039261">
    <property type="entry name" value="FNR_nucleotide-bd"/>
</dbReference>
<dbReference type="GO" id="GO:0051537">
    <property type="term" value="F:2 iron, 2 sulfur cluster binding"/>
    <property type="evidence" value="ECO:0007669"/>
    <property type="project" value="UniProtKB-KW"/>
</dbReference>
<dbReference type="Gene3D" id="3.10.20.30">
    <property type="match status" value="1"/>
</dbReference>
<evidence type="ECO:0000313" key="12">
    <source>
        <dbReference type="EMBL" id="KUL47473.1"/>
    </source>
</evidence>
<evidence type="ECO:0000256" key="3">
    <source>
        <dbReference type="ARBA" id="ARBA00022630"/>
    </source>
</evidence>
<keyword evidence="3" id="KW-0285">Flavoprotein</keyword>
<evidence type="ECO:0000256" key="8">
    <source>
        <dbReference type="ARBA" id="ARBA00023004"/>
    </source>
</evidence>
<comment type="caution">
    <text evidence="12">The sequence shown here is derived from an EMBL/GenBank/DDBJ whole genome shotgun (WGS) entry which is preliminary data.</text>
</comment>
<keyword evidence="7" id="KW-0560">Oxidoreductase</keyword>
<evidence type="ECO:0000256" key="2">
    <source>
        <dbReference type="ARBA" id="ARBA00001974"/>
    </source>
</evidence>
<feature type="domain" description="2Fe-2S ferredoxin-type" evidence="10">
    <location>
        <begin position="220"/>
        <end position="305"/>
    </location>
</feature>
<keyword evidence="9" id="KW-0411">Iron-sulfur</keyword>
<dbReference type="InterPro" id="IPR054582">
    <property type="entry name" value="DmmA-like_N"/>
</dbReference>
<comment type="cofactor">
    <cofactor evidence="2">
        <name>FAD</name>
        <dbReference type="ChEBI" id="CHEBI:57692"/>
    </cofactor>
</comment>
<feature type="domain" description="FAD-binding FR-type" evidence="11">
    <location>
        <begin position="1"/>
        <end position="98"/>
    </location>
</feature>
<dbReference type="RefSeq" id="WP_059147378.1">
    <property type="nucleotide sequence ID" value="NZ_LLZJ01000386.1"/>
</dbReference>
<dbReference type="CDD" id="cd06185">
    <property type="entry name" value="PDR_like"/>
    <property type="match status" value="1"/>
</dbReference>
<dbReference type="PROSITE" id="PS00197">
    <property type="entry name" value="2FE2S_FER_1"/>
    <property type="match status" value="1"/>
</dbReference>
<reference evidence="13" key="1">
    <citation type="submission" date="2015-10" db="EMBL/GenBank/DDBJ databases">
        <authorList>
            <person name="Ju K.-S."/>
            <person name="Doroghazi J.R."/>
            <person name="Metcalf W.W."/>
        </authorList>
    </citation>
    <scope>NUCLEOTIDE SEQUENCE [LARGE SCALE GENOMIC DNA]</scope>
    <source>
        <strain evidence="13">NRRL F-8817</strain>
    </source>
</reference>
<accession>A0A0X3VRU4</accession>
<comment type="cofactor">
    <cofactor evidence="1">
        <name>FMN</name>
        <dbReference type="ChEBI" id="CHEBI:58210"/>
    </cofactor>
</comment>
<dbReference type="PANTHER" id="PTHR47354">
    <property type="entry name" value="NADH OXIDOREDUCTASE HCR"/>
    <property type="match status" value="1"/>
</dbReference>
<dbReference type="GO" id="GO:0046872">
    <property type="term" value="F:metal ion binding"/>
    <property type="evidence" value="ECO:0007669"/>
    <property type="project" value="UniProtKB-KW"/>
</dbReference>
<dbReference type="InterPro" id="IPR001041">
    <property type="entry name" value="2Fe-2S_ferredoxin-type"/>
</dbReference>
<proteinExistence type="predicted"/>
<evidence type="ECO:0000313" key="13">
    <source>
        <dbReference type="Proteomes" id="UP000053413"/>
    </source>
</evidence>